<evidence type="ECO:0000313" key="6">
    <source>
        <dbReference type="EMBL" id="NYJ22681.1"/>
    </source>
</evidence>
<dbReference type="SUPFAM" id="SSF54373">
    <property type="entry name" value="FAD-linked reductases, C-terminal domain"/>
    <property type="match status" value="1"/>
</dbReference>
<dbReference type="PANTHER" id="PTHR10961">
    <property type="entry name" value="PEROXISOMAL SARCOSINE OXIDASE"/>
    <property type="match status" value="1"/>
</dbReference>
<comment type="caution">
    <text evidence="6">The sequence shown here is derived from an EMBL/GenBank/DDBJ whole genome shotgun (WGS) entry which is preliminary data.</text>
</comment>
<sequence>MSARTVDVAVVGAGAMGAATAWHLARGGRDVAVFEQFEPGHARGASHGASRNFNVAYTEPEYLAWLRDARVLWGELEAESQVALLEPTGIVTHGRGRDLEAARVAISEGGFEAELLDASAAEARWPGLRFDGPVLHNPGAGRLHADASVRAFLSGAAASGAELVWRTAVADIEIHGDDDVRFTVTDSDGSHRVHARRLVCTAGAWTVKALAGVKGVTLPALRVTQEQPAHFRPRDASASWPGFNHHPAGDDPATAWFPAPVYGMLTPGEGVKAGWHAAGPQVDPDRRSYVPDPARTAALVRYAQEWLPGVDATAFTEITCTYTSTVDARFVLDRTGPVVVGAGFSGHGFKFTPVIGRTLAALASR</sequence>
<evidence type="ECO:0000256" key="3">
    <source>
        <dbReference type="ARBA" id="ARBA00022827"/>
    </source>
</evidence>
<dbReference type="SUPFAM" id="SSF51905">
    <property type="entry name" value="FAD/NAD(P)-binding domain"/>
    <property type="match status" value="1"/>
</dbReference>
<dbReference type="EC" id="1.5.3.1" evidence="6"/>
<gene>
    <name evidence="6" type="ORF">HNR13_000968</name>
</gene>
<dbReference type="Proteomes" id="UP000578352">
    <property type="component" value="Unassembled WGS sequence"/>
</dbReference>
<keyword evidence="4 6" id="KW-0560">Oxidoreductase</keyword>
<feature type="domain" description="FAD dependent oxidoreductase" evidence="5">
    <location>
        <begin position="7"/>
        <end position="362"/>
    </location>
</feature>
<name>A0A853CT96_9MICO</name>
<dbReference type="GO" id="GO:0008115">
    <property type="term" value="F:sarcosine oxidase activity"/>
    <property type="evidence" value="ECO:0007669"/>
    <property type="project" value="UniProtKB-EC"/>
</dbReference>
<comment type="cofactor">
    <cofactor evidence="1">
        <name>FAD</name>
        <dbReference type="ChEBI" id="CHEBI:57692"/>
    </cofactor>
</comment>
<accession>A0A853CT96</accession>
<dbReference type="Gene3D" id="3.30.9.10">
    <property type="entry name" value="D-Amino Acid Oxidase, subunit A, domain 2"/>
    <property type="match status" value="1"/>
</dbReference>
<dbReference type="PANTHER" id="PTHR10961:SF7">
    <property type="entry name" value="FAD DEPENDENT OXIDOREDUCTASE DOMAIN-CONTAINING PROTEIN"/>
    <property type="match status" value="1"/>
</dbReference>
<dbReference type="InterPro" id="IPR006076">
    <property type="entry name" value="FAD-dep_OxRdtase"/>
</dbReference>
<organism evidence="6 7">
    <name type="scientific">Leifsonia shinshuensis</name>
    <dbReference type="NCBI Taxonomy" id="150026"/>
    <lineage>
        <taxon>Bacteria</taxon>
        <taxon>Bacillati</taxon>
        <taxon>Actinomycetota</taxon>
        <taxon>Actinomycetes</taxon>
        <taxon>Micrococcales</taxon>
        <taxon>Microbacteriaceae</taxon>
        <taxon>Leifsonia</taxon>
    </lineage>
</organism>
<keyword evidence="2" id="KW-0285">Flavoprotein</keyword>
<evidence type="ECO:0000256" key="1">
    <source>
        <dbReference type="ARBA" id="ARBA00001974"/>
    </source>
</evidence>
<evidence type="ECO:0000259" key="5">
    <source>
        <dbReference type="Pfam" id="PF01266"/>
    </source>
</evidence>
<dbReference type="Pfam" id="PF01266">
    <property type="entry name" value="DAO"/>
    <property type="match status" value="1"/>
</dbReference>
<dbReference type="InterPro" id="IPR036188">
    <property type="entry name" value="FAD/NAD-bd_sf"/>
</dbReference>
<evidence type="ECO:0000256" key="4">
    <source>
        <dbReference type="ARBA" id="ARBA00023002"/>
    </source>
</evidence>
<dbReference type="RefSeq" id="WP_179604704.1">
    <property type="nucleotide sequence ID" value="NZ_BAABEH010000001.1"/>
</dbReference>
<dbReference type="Gene3D" id="3.50.50.60">
    <property type="entry name" value="FAD/NAD(P)-binding domain"/>
    <property type="match status" value="1"/>
</dbReference>
<evidence type="ECO:0000256" key="2">
    <source>
        <dbReference type="ARBA" id="ARBA00022630"/>
    </source>
</evidence>
<dbReference type="EMBL" id="JACCFL010000001">
    <property type="protein sequence ID" value="NYJ22681.1"/>
    <property type="molecule type" value="Genomic_DNA"/>
</dbReference>
<proteinExistence type="predicted"/>
<evidence type="ECO:0000313" key="7">
    <source>
        <dbReference type="Proteomes" id="UP000578352"/>
    </source>
</evidence>
<dbReference type="InterPro" id="IPR045170">
    <property type="entry name" value="MTOX"/>
</dbReference>
<keyword evidence="3" id="KW-0274">FAD</keyword>
<protein>
    <submittedName>
        <fullName evidence="6">Sarcosine oxidase</fullName>
        <ecNumber evidence="6">1.5.3.1</ecNumber>
    </submittedName>
</protein>
<dbReference type="AlphaFoldDB" id="A0A853CT96"/>
<dbReference type="GO" id="GO:0050660">
    <property type="term" value="F:flavin adenine dinucleotide binding"/>
    <property type="evidence" value="ECO:0007669"/>
    <property type="project" value="InterPro"/>
</dbReference>
<reference evidence="6 7" key="1">
    <citation type="submission" date="2020-07" db="EMBL/GenBank/DDBJ databases">
        <title>Sequencing the genomes of 1000 actinobacteria strains.</title>
        <authorList>
            <person name="Klenk H.-P."/>
        </authorList>
    </citation>
    <scope>NUCLEOTIDE SEQUENCE [LARGE SCALE GENOMIC DNA]</scope>
    <source>
        <strain evidence="6 7">DSM 15165</strain>
    </source>
</reference>